<accession>A0A328Q7P1</accession>
<proteinExistence type="predicted"/>
<dbReference type="EMBL" id="NGJK01000012">
    <property type="protein sequence ID" value="RAP03686.1"/>
    <property type="molecule type" value="Genomic_DNA"/>
</dbReference>
<feature type="transmembrane region" description="Helical" evidence="8">
    <location>
        <begin position="109"/>
        <end position="136"/>
    </location>
</feature>
<dbReference type="RefSeq" id="WP_011405820.1">
    <property type="nucleotide sequence ID" value="NZ_CATZNA010000005.1"/>
</dbReference>
<keyword evidence="4" id="KW-0997">Cell inner membrane</keyword>
<gene>
    <name evidence="10" type="ORF">CA615_01030</name>
</gene>
<organism evidence="10 11">
    <name type="scientific">Methanosphaera stadtmanae</name>
    <dbReference type="NCBI Taxonomy" id="2317"/>
    <lineage>
        <taxon>Archaea</taxon>
        <taxon>Methanobacteriati</taxon>
        <taxon>Methanobacteriota</taxon>
        <taxon>Methanomada group</taxon>
        <taxon>Methanobacteria</taxon>
        <taxon>Methanobacteriales</taxon>
        <taxon>Methanobacteriaceae</taxon>
        <taxon>Methanosphaera</taxon>
    </lineage>
</organism>
<protein>
    <submittedName>
        <fullName evidence="10">ABC transporter</fullName>
    </submittedName>
</protein>
<keyword evidence="5 8" id="KW-0812">Transmembrane</keyword>
<dbReference type="AlphaFoldDB" id="A0A328Q7P1"/>
<keyword evidence="7 8" id="KW-0472">Membrane</keyword>
<evidence type="ECO:0000256" key="1">
    <source>
        <dbReference type="ARBA" id="ARBA00004429"/>
    </source>
</evidence>
<evidence type="ECO:0000256" key="7">
    <source>
        <dbReference type="ARBA" id="ARBA00023136"/>
    </source>
</evidence>
<dbReference type="PRINTS" id="PR00164">
    <property type="entry name" value="ABC2TRNSPORT"/>
</dbReference>
<keyword evidence="6 8" id="KW-1133">Transmembrane helix</keyword>
<feature type="transmembrane region" description="Helical" evidence="8">
    <location>
        <begin position="178"/>
        <end position="199"/>
    </location>
</feature>
<evidence type="ECO:0000313" key="11">
    <source>
        <dbReference type="Proteomes" id="UP000248557"/>
    </source>
</evidence>
<dbReference type="PROSITE" id="PS51012">
    <property type="entry name" value="ABC_TM2"/>
    <property type="match status" value="1"/>
</dbReference>
<dbReference type="Proteomes" id="UP000248557">
    <property type="component" value="Unassembled WGS sequence"/>
</dbReference>
<evidence type="ECO:0000259" key="9">
    <source>
        <dbReference type="PROSITE" id="PS51012"/>
    </source>
</evidence>
<dbReference type="PANTHER" id="PTHR30413:SF8">
    <property type="entry name" value="TRANSPORT PERMEASE PROTEIN"/>
    <property type="match status" value="1"/>
</dbReference>
<evidence type="ECO:0000256" key="5">
    <source>
        <dbReference type="ARBA" id="ARBA00022692"/>
    </source>
</evidence>
<feature type="transmembrane region" description="Helical" evidence="8">
    <location>
        <begin position="36"/>
        <end position="58"/>
    </location>
</feature>
<evidence type="ECO:0000256" key="3">
    <source>
        <dbReference type="ARBA" id="ARBA00022475"/>
    </source>
</evidence>
<feature type="transmembrane region" description="Helical" evidence="8">
    <location>
        <begin position="70"/>
        <end position="89"/>
    </location>
</feature>
<dbReference type="Pfam" id="PF01061">
    <property type="entry name" value="ABC2_membrane"/>
    <property type="match status" value="1"/>
</dbReference>
<keyword evidence="2" id="KW-0813">Transport</keyword>
<feature type="domain" description="ABC transmembrane type-2" evidence="9">
    <location>
        <begin position="37"/>
        <end position="255"/>
    </location>
</feature>
<evidence type="ECO:0000256" key="2">
    <source>
        <dbReference type="ARBA" id="ARBA00022448"/>
    </source>
</evidence>
<dbReference type="GO" id="GO:0140359">
    <property type="term" value="F:ABC-type transporter activity"/>
    <property type="evidence" value="ECO:0007669"/>
    <property type="project" value="InterPro"/>
</dbReference>
<evidence type="ECO:0000256" key="4">
    <source>
        <dbReference type="ARBA" id="ARBA00022519"/>
    </source>
</evidence>
<evidence type="ECO:0000256" key="6">
    <source>
        <dbReference type="ARBA" id="ARBA00022989"/>
    </source>
</evidence>
<dbReference type="PANTHER" id="PTHR30413">
    <property type="entry name" value="INNER MEMBRANE TRANSPORT PERMEASE"/>
    <property type="match status" value="1"/>
</dbReference>
<sequence length="263" mass="30179">MGMNNIYEKITNFYKYKSLLSELVQRDIKIKYRRSVLGILWSFLDPLLSMIVLTIIFSTLFSKTIPNYPVYYLSGMLTYALFRGGSTAAMRSLVSSSGIWKTIYVPKYLYVLSAVLSNFVTYVLSLVILFAIMLIMKVPFTIYIIFASLPILAVLMFTTGVGLVMGTLNVFFRDMQHLYSVLTLVLMYALPIFYPASIVPVQFRFIQDFNPLYHMLVCIRSCFLYGTLYPISSLIISLVSGLVFLVLGLFLLYKFQDKFVLYV</sequence>
<feature type="transmembrane region" description="Helical" evidence="8">
    <location>
        <begin position="235"/>
        <end position="253"/>
    </location>
</feature>
<dbReference type="InterPro" id="IPR000412">
    <property type="entry name" value="ABC_2_transport"/>
</dbReference>
<dbReference type="GO" id="GO:0043190">
    <property type="term" value="C:ATP-binding cassette (ABC) transporter complex"/>
    <property type="evidence" value="ECO:0007669"/>
    <property type="project" value="InterPro"/>
</dbReference>
<comment type="subcellular location">
    <subcellularLocation>
        <location evidence="1">Cell inner membrane</location>
        <topology evidence="1">Multi-pass membrane protein</topology>
    </subcellularLocation>
</comment>
<name>A0A328Q7P1_9EURY</name>
<evidence type="ECO:0000313" key="10">
    <source>
        <dbReference type="EMBL" id="RAP03686.1"/>
    </source>
</evidence>
<dbReference type="GO" id="GO:0015920">
    <property type="term" value="P:lipopolysaccharide transport"/>
    <property type="evidence" value="ECO:0007669"/>
    <property type="project" value="TreeGrafter"/>
</dbReference>
<dbReference type="GeneID" id="3855578"/>
<feature type="transmembrane region" description="Helical" evidence="8">
    <location>
        <begin position="142"/>
        <end position="166"/>
    </location>
</feature>
<dbReference type="InterPro" id="IPR013525">
    <property type="entry name" value="ABC2_TM"/>
</dbReference>
<reference evidence="10 11" key="1">
    <citation type="submission" date="2017-05" db="EMBL/GenBank/DDBJ databases">
        <title>Host range expansion of the Methanosphaera genus to humans and monogastric animals involves recent and extensive reduction in genome content.</title>
        <authorList>
            <person name="Hoedt E.C."/>
            <person name="Volmer J.G."/>
            <person name="Parks D.H."/>
            <person name="Rosewarne C.P."/>
            <person name="Denman S.E."/>
            <person name="Mcsweeney C.S."/>
            <person name="O Cuiv P."/>
            <person name="Hugenholtz P."/>
            <person name="Tyson G.W."/>
            <person name="Morrison M."/>
        </authorList>
    </citation>
    <scope>NUCLEOTIDE SEQUENCE [LARGE SCALE GENOMIC DNA]</scope>
    <source>
        <strain evidence="10 11">PA5</strain>
    </source>
</reference>
<dbReference type="InterPro" id="IPR047817">
    <property type="entry name" value="ABC2_TM_bact-type"/>
</dbReference>
<keyword evidence="3" id="KW-1003">Cell membrane</keyword>
<comment type="caution">
    <text evidence="10">The sequence shown here is derived from an EMBL/GenBank/DDBJ whole genome shotgun (WGS) entry which is preliminary data.</text>
</comment>
<dbReference type="OMA" id="FVMRTWM"/>
<evidence type="ECO:0000256" key="8">
    <source>
        <dbReference type="SAM" id="Phobius"/>
    </source>
</evidence>